<sequence>MAMLSSLSRPVLSWLHPSIRADAPRPRISAQQGCHLRLERPALALAVGITSIARLSGRQRSLRRAVVHGVERRIPQGSTVYLTGVSPELEGEPCEVLSFDLARRFWLVRFLHPRFNDRRALVPEQGLSFGYCVMPESILLSSAMVRECEDFSGRGLEVTADICKGQMLFEESPFFITADDVNEVIRAFFMLKAQAAKAKDALQGE</sequence>
<proteinExistence type="predicted"/>
<reference evidence="1" key="1">
    <citation type="submission" date="2022-10" db="EMBL/GenBank/DDBJ databases">
        <authorList>
            <person name="Chen Y."/>
            <person name="Dougan E. K."/>
            <person name="Chan C."/>
            <person name="Rhodes N."/>
            <person name="Thang M."/>
        </authorList>
    </citation>
    <scope>NUCLEOTIDE SEQUENCE</scope>
</reference>
<name>A0A9P1FET0_9DINO</name>
<evidence type="ECO:0000313" key="1">
    <source>
        <dbReference type="EMBL" id="CAI3974314.1"/>
    </source>
</evidence>
<accession>A0A9P1FET0</accession>
<dbReference type="AlphaFoldDB" id="A0A9P1FET0"/>
<gene>
    <name evidence="1" type="ORF">C1SCF055_LOCUS2728</name>
</gene>
<evidence type="ECO:0000313" key="3">
    <source>
        <dbReference type="Proteomes" id="UP001152797"/>
    </source>
</evidence>
<reference evidence="2 3" key="2">
    <citation type="submission" date="2024-05" db="EMBL/GenBank/DDBJ databases">
        <authorList>
            <person name="Chen Y."/>
            <person name="Shah S."/>
            <person name="Dougan E. K."/>
            <person name="Thang M."/>
            <person name="Chan C."/>
        </authorList>
    </citation>
    <scope>NUCLEOTIDE SEQUENCE [LARGE SCALE GENOMIC DNA]</scope>
</reference>
<organism evidence="1">
    <name type="scientific">Cladocopium goreaui</name>
    <dbReference type="NCBI Taxonomy" id="2562237"/>
    <lineage>
        <taxon>Eukaryota</taxon>
        <taxon>Sar</taxon>
        <taxon>Alveolata</taxon>
        <taxon>Dinophyceae</taxon>
        <taxon>Suessiales</taxon>
        <taxon>Symbiodiniaceae</taxon>
        <taxon>Cladocopium</taxon>
    </lineage>
</organism>
<protein>
    <submittedName>
        <fullName evidence="2">SET domain-containing protein</fullName>
    </submittedName>
</protein>
<dbReference type="Proteomes" id="UP001152797">
    <property type="component" value="Unassembled WGS sequence"/>
</dbReference>
<evidence type="ECO:0000313" key="2">
    <source>
        <dbReference type="EMBL" id="CAL4761626.1"/>
    </source>
</evidence>
<dbReference type="EMBL" id="CAMXCT010000126">
    <property type="protein sequence ID" value="CAI3974314.1"/>
    <property type="molecule type" value="Genomic_DNA"/>
</dbReference>
<comment type="caution">
    <text evidence="1">The sequence shown here is derived from an EMBL/GenBank/DDBJ whole genome shotgun (WGS) entry which is preliminary data.</text>
</comment>
<keyword evidence="3" id="KW-1185">Reference proteome</keyword>
<dbReference type="OrthoDB" id="10519969at2759"/>
<dbReference type="EMBL" id="CAMXCT030000126">
    <property type="protein sequence ID" value="CAL4761626.1"/>
    <property type="molecule type" value="Genomic_DNA"/>
</dbReference>
<dbReference type="EMBL" id="CAMXCT020000126">
    <property type="protein sequence ID" value="CAL1127689.1"/>
    <property type="molecule type" value="Genomic_DNA"/>
</dbReference>